<evidence type="ECO:0000313" key="1">
    <source>
        <dbReference type="EMBL" id="MBU2690248.1"/>
    </source>
</evidence>
<gene>
    <name evidence="1" type="ORF">KJ970_04910</name>
</gene>
<dbReference type="Proteomes" id="UP000777784">
    <property type="component" value="Unassembled WGS sequence"/>
</dbReference>
<name>A0A948WBS4_UNCEI</name>
<sequence length="289" mass="32986">MKKGNGEPVFMLKFAPDLWTSVDFCSEFIGLAVNLDREAVKGVWSSRSHLAKHDIIGELMTALRPALLEDTKQLESLGYTHAQWTKTYAALMETRFCELYACLDGIRRAIYGTYRNIEGVQNQSTQKLFRRAHENRYGSAFPEAIRDTLARAYEEWFPRLAEIRTEVTHGLTGSCFRNPDIDQIMYTHQGLPGGPNRAFVIKDVETEASKLRDRVINLTNEGADHIFSVLEFTEARIVCGFFKGRLYERTLVPNRDLTRDSGTCFSRQWFDKSGEQKCPLASECGAYKE</sequence>
<dbReference type="EMBL" id="JAHJDP010000027">
    <property type="protein sequence ID" value="MBU2690248.1"/>
    <property type="molecule type" value="Genomic_DNA"/>
</dbReference>
<reference evidence="1" key="1">
    <citation type="submission" date="2021-05" db="EMBL/GenBank/DDBJ databases">
        <title>Energy efficiency and biological interactions define the core microbiome of deep oligotrophic groundwater.</title>
        <authorList>
            <person name="Mehrshad M."/>
            <person name="Lopez-Fernandez M."/>
            <person name="Bell E."/>
            <person name="Bernier-Latmani R."/>
            <person name="Bertilsson S."/>
            <person name="Dopson M."/>
        </authorList>
    </citation>
    <scope>NUCLEOTIDE SEQUENCE</scope>
    <source>
        <strain evidence="1">Modern_marine.mb.64</strain>
    </source>
</reference>
<accession>A0A948WBS4</accession>
<dbReference type="AlphaFoldDB" id="A0A948WBS4"/>
<evidence type="ECO:0000313" key="2">
    <source>
        <dbReference type="Proteomes" id="UP000777784"/>
    </source>
</evidence>
<protein>
    <submittedName>
        <fullName evidence="1">Uncharacterized protein</fullName>
    </submittedName>
</protein>
<proteinExistence type="predicted"/>
<comment type="caution">
    <text evidence="1">The sequence shown here is derived from an EMBL/GenBank/DDBJ whole genome shotgun (WGS) entry which is preliminary data.</text>
</comment>
<organism evidence="1 2">
    <name type="scientific">Eiseniibacteriota bacterium</name>
    <dbReference type="NCBI Taxonomy" id="2212470"/>
    <lineage>
        <taxon>Bacteria</taxon>
        <taxon>Candidatus Eiseniibacteriota</taxon>
    </lineage>
</organism>